<evidence type="ECO:0000313" key="2">
    <source>
        <dbReference type="Proteomes" id="UP000030121"/>
    </source>
</evidence>
<sequence>MRNIIIITIIFFSYINTSQSQSISSGYYSSPKSKNNYFFDFFYKFEDANTFKYISFGWEGKGFGIGKYEIKNDSLYLKFENCHLCGEERYLERIEGQSDSLKINLKMMYESDLMNLACTVVETKENLNPDYSNVIIKKTIPKNGRDLTLLFSFIGHRDVPIKITKEII</sequence>
<gene>
    <name evidence="1" type="ORF">Q764_13775</name>
</gene>
<protein>
    <submittedName>
        <fullName evidence="1">Uncharacterized protein</fullName>
    </submittedName>
</protein>
<proteinExistence type="predicted"/>
<reference evidence="1 2" key="1">
    <citation type="submission" date="2013-09" db="EMBL/GenBank/DDBJ databases">
        <authorList>
            <person name="Zeng Z."/>
            <person name="Chen C."/>
        </authorList>
    </citation>
    <scope>NUCLEOTIDE SEQUENCE [LARGE SCALE GENOMIC DNA]</scope>
    <source>
        <strain evidence="1 2">GH29-5</strain>
    </source>
</reference>
<dbReference type="Proteomes" id="UP000030121">
    <property type="component" value="Unassembled WGS sequence"/>
</dbReference>
<dbReference type="EMBL" id="JRLW01000033">
    <property type="protein sequence ID" value="KGO86081.1"/>
    <property type="molecule type" value="Genomic_DNA"/>
</dbReference>
<evidence type="ECO:0000313" key="1">
    <source>
        <dbReference type="EMBL" id="KGO86081.1"/>
    </source>
</evidence>
<comment type="caution">
    <text evidence="1">The sequence shown here is derived from an EMBL/GenBank/DDBJ whole genome shotgun (WGS) entry which is preliminary data.</text>
</comment>
<accession>A0A0A2M398</accession>
<keyword evidence="2" id="KW-1185">Reference proteome</keyword>
<dbReference type="STRING" id="1121899.GCA_000430025_02682"/>
<organism evidence="1 2">
    <name type="scientific">Flavobacterium suncheonense GH29-5 = DSM 17707</name>
    <dbReference type="NCBI Taxonomy" id="1121899"/>
    <lineage>
        <taxon>Bacteria</taxon>
        <taxon>Pseudomonadati</taxon>
        <taxon>Bacteroidota</taxon>
        <taxon>Flavobacteriia</taxon>
        <taxon>Flavobacteriales</taxon>
        <taxon>Flavobacteriaceae</taxon>
        <taxon>Flavobacterium</taxon>
    </lineage>
</organism>
<dbReference type="RefSeq" id="WP_026980974.1">
    <property type="nucleotide sequence ID" value="NZ_AUCZ01000026.1"/>
</dbReference>
<dbReference type="AlphaFoldDB" id="A0A0A2M398"/>
<name>A0A0A2M398_9FLAO</name>